<dbReference type="Proteomes" id="UP000324800">
    <property type="component" value="Unassembled WGS sequence"/>
</dbReference>
<protein>
    <submittedName>
        <fullName evidence="2">Uncharacterized protein</fullName>
    </submittedName>
</protein>
<sequence>MSRGGGTIRVFGFPCLDSICFAIDEASPHSTGIPSTRTWLLHRSAISPCVREQHRNKSRSESTPGRVQDGYDFEFIRASKCFPTSTRYPPTPLKGNAASRSTIRMNGSRVSANGTLFATTSHSGED</sequence>
<name>A0A5J4UIH5_9EUKA</name>
<dbReference type="AlphaFoldDB" id="A0A5J4UIH5"/>
<proteinExistence type="predicted"/>
<gene>
    <name evidence="2" type="ORF">EZS28_034489</name>
</gene>
<evidence type="ECO:0000313" key="2">
    <source>
        <dbReference type="EMBL" id="KAA6369984.1"/>
    </source>
</evidence>
<feature type="region of interest" description="Disordered" evidence="1">
    <location>
        <begin position="105"/>
        <end position="126"/>
    </location>
</feature>
<evidence type="ECO:0000313" key="3">
    <source>
        <dbReference type="Proteomes" id="UP000324800"/>
    </source>
</evidence>
<dbReference type="EMBL" id="SNRW01015831">
    <property type="protein sequence ID" value="KAA6369984.1"/>
    <property type="molecule type" value="Genomic_DNA"/>
</dbReference>
<organism evidence="2 3">
    <name type="scientific">Streblomastix strix</name>
    <dbReference type="NCBI Taxonomy" id="222440"/>
    <lineage>
        <taxon>Eukaryota</taxon>
        <taxon>Metamonada</taxon>
        <taxon>Preaxostyla</taxon>
        <taxon>Oxymonadida</taxon>
        <taxon>Streblomastigidae</taxon>
        <taxon>Streblomastix</taxon>
    </lineage>
</organism>
<accession>A0A5J4UIH5</accession>
<evidence type="ECO:0000256" key="1">
    <source>
        <dbReference type="SAM" id="MobiDB-lite"/>
    </source>
</evidence>
<reference evidence="2 3" key="1">
    <citation type="submission" date="2019-03" db="EMBL/GenBank/DDBJ databases">
        <title>Single cell metagenomics reveals metabolic interactions within the superorganism composed of flagellate Streblomastix strix and complex community of Bacteroidetes bacteria on its surface.</title>
        <authorList>
            <person name="Treitli S.C."/>
            <person name="Kolisko M."/>
            <person name="Husnik F."/>
            <person name="Keeling P."/>
            <person name="Hampl V."/>
        </authorList>
    </citation>
    <scope>NUCLEOTIDE SEQUENCE [LARGE SCALE GENOMIC DNA]</scope>
    <source>
        <strain evidence="2">ST1C</strain>
    </source>
</reference>
<comment type="caution">
    <text evidence="2">The sequence shown here is derived from an EMBL/GenBank/DDBJ whole genome shotgun (WGS) entry which is preliminary data.</text>
</comment>